<feature type="transmembrane region" description="Helical" evidence="10">
    <location>
        <begin position="40"/>
        <end position="58"/>
    </location>
</feature>
<dbReference type="GO" id="GO:0044780">
    <property type="term" value="P:bacterial-type flagellum assembly"/>
    <property type="evidence" value="ECO:0007669"/>
    <property type="project" value="UniProtKB-UniRule"/>
</dbReference>
<evidence type="ECO:0000256" key="8">
    <source>
        <dbReference type="ARBA" id="ARBA00023143"/>
    </source>
</evidence>
<evidence type="ECO:0000256" key="4">
    <source>
        <dbReference type="ARBA" id="ARBA00022475"/>
    </source>
</evidence>
<reference evidence="11 12" key="1">
    <citation type="submission" date="2020-08" db="EMBL/GenBank/DDBJ databases">
        <title>Genomic Encyclopedia of Type Strains, Phase IV (KMG-IV): sequencing the most valuable type-strain genomes for metagenomic binning, comparative biology and taxonomic classification.</title>
        <authorList>
            <person name="Goeker M."/>
        </authorList>
    </citation>
    <scope>NUCLEOTIDE SEQUENCE [LARGE SCALE GENOMIC DNA]</scope>
    <source>
        <strain evidence="11 12">DSM 23958</strain>
    </source>
</reference>
<evidence type="ECO:0000256" key="5">
    <source>
        <dbReference type="ARBA" id="ARBA00022692"/>
    </source>
</evidence>
<feature type="transmembrane region" description="Helical" evidence="10">
    <location>
        <begin position="184"/>
        <end position="203"/>
    </location>
</feature>
<feature type="transmembrane region" description="Helical" evidence="10">
    <location>
        <begin position="12"/>
        <end position="33"/>
    </location>
</feature>
<evidence type="ECO:0000256" key="6">
    <source>
        <dbReference type="ARBA" id="ARBA00022989"/>
    </source>
</evidence>
<comment type="caution">
    <text evidence="11">The sequence shown here is derived from an EMBL/GenBank/DDBJ whole genome shotgun (WGS) entry which is preliminary data.</text>
</comment>
<evidence type="ECO:0000256" key="10">
    <source>
        <dbReference type="RuleBase" id="RU362071"/>
    </source>
</evidence>
<dbReference type="GO" id="GO:0009425">
    <property type="term" value="C:bacterial-type flagellum basal body"/>
    <property type="evidence" value="ECO:0007669"/>
    <property type="project" value="UniProtKB-SubCell"/>
</dbReference>
<dbReference type="PRINTS" id="PR00953">
    <property type="entry name" value="TYPE3IMRPROT"/>
</dbReference>
<evidence type="ECO:0000256" key="9">
    <source>
        <dbReference type="NCBIfam" id="TIGR01400"/>
    </source>
</evidence>
<keyword evidence="5 10" id="KW-0812">Transmembrane</keyword>
<dbReference type="PANTHER" id="PTHR30065">
    <property type="entry name" value="FLAGELLAR BIOSYNTHETIC PROTEIN FLIR"/>
    <property type="match status" value="1"/>
</dbReference>
<dbReference type="AlphaFoldDB" id="A0A840SBQ2"/>
<keyword evidence="4 10" id="KW-1003">Cell membrane</keyword>
<keyword evidence="6 10" id="KW-1133">Transmembrane helix</keyword>
<evidence type="ECO:0000256" key="3">
    <source>
        <dbReference type="ARBA" id="ARBA00021717"/>
    </source>
</evidence>
<keyword evidence="11" id="KW-0282">Flagellum</keyword>
<evidence type="ECO:0000313" key="11">
    <source>
        <dbReference type="EMBL" id="MBB5205891.1"/>
    </source>
</evidence>
<dbReference type="NCBIfam" id="TIGR01400">
    <property type="entry name" value="fliR"/>
    <property type="match status" value="1"/>
</dbReference>
<keyword evidence="11" id="KW-0969">Cilium</keyword>
<organism evidence="11 12">
    <name type="scientific">Inhella inkyongensis</name>
    <dbReference type="NCBI Taxonomy" id="392593"/>
    <lineage>
        <taxon>Bacteria</taxon>
        <taxon>Pseudomonadati</taxon>
        <taxon>Pseudomonadota</taxon>
        <taxon>Betaproteobacteria</taxon>
        <taxon>Burkholderiales</taxon>
        <taxon>Sphaerotilaceae</taxon>
        <taxon>Inhella</taxon>
    </lineage>
</organism>
<gene>
    <name evidence="11" type="ORF">HNQ51_003222</name>
</gene>
<evidence type="ECO:0000256" key="2">
    <source>
        <dbReference type="ARBA" id="ARBA00009772"/>
    </source>
</evidence>
<evidence type="ECO:0000256" key="1">
    <source>
        <dbReference type="ARBA" id="ARBA00002578"/>
    </source>
</evidence>
<comment type="subcellular location">
    <subcellularLocation>
        <location evidence="10">Cell membrane</location>
        <topology evidence="10">Multi-pass membrane protein</topology>
    </subcellularLocation>
    <subcellularLocation>
        <location evidence="10">Bacterial flagellum basal body</location>
    </subcellularLocation>
</comment>
<evidence type="ECO:0000313" key="12">
    <source>
        <dbReference type="Proteomes" id="UP000554837"/>
    </source>
</evidence>
<dbReference type="Pfam" id="PF01311">
    <property type="entry name" value="Bac_export_1"/>
    <property type="match status" value="1"/>
</dbReference>
<dbReference type="Proteomes" id="UP000554837">
    <property type="component" value="Unassembled WGS sequence"/>
</dbReference>
<keyword evidence="8 10" id="KW-0975">Bacterial flagellum</keyword>
<accession>A0A840SBQ2</accession>
<dbReference type="EMBL" id="JACHHO010000006">
    <property type="protein sequence ID" value="MBB5205891.1"/>
    <property type="molecule type" value="Genomic_DNA"/>
</dbReference>
<comment type="function">
    <text evidence="1 10">Role in flagellar biosynthesis.</text>
</comment>
<keyword evidence="11" id="KW-0966">Cell projection</keyword>
<name>A0A840SBQ2_9BURK</name>
<feature type="transmembrane region" description="Helical" evidence="10">
    <location>
        <begin position="215"/>
        <end position="238"/>
    </location>
</feature>
<feature type="transmembrane region" description="Helical" evidence="10">
    <location>
        <begin position="70"/>
        <end position="94"/>
    </location>
</feature>
<evidence type="ECO:0000256" key="7">
    <source>
        <dbReference type="ARBA" id="ARBA00023136"/>
    </source>
</evidence>
<keyword evidence="12" id="KW-1185">Reference proteome</keyword>
<feature type="transmembrane region" description="Helical" evidence="10">
    <location>
        <begin position="130"/>
        <end position="153"/>
    </location>
</feature>
<proteinExistence type="inferred from homology"/>
<dbReference type="PANTHER" id="PTHR30065:SF8">
    <property type="entry name" value="FLAGELLAR BIOSYNTHETIC PROTEIN FLIR"/>
    <property type="match status" value="1"/>
</dbReference>
<sequence length="254" mass="27193">MIGFTEAQILAWLAPLLWPFLRCLALLTGMPLFSQRNVPMRVRIGLALFFAVAAQPSLPPMPVLPLDSLPLLLLLIGQQLVIGLTMGFAVRVVFAALEFAGELVGLQMGLNFAGFFDPGTGMQGTATARFFGTLVAFLFVVGNGHLMLIQALAQSFHAFPVGPEPFAFLRTAQAQTWGAEIFRAGLWIAMPVVALLLFVNLALGVVSRVAPQIHVFAVGFPITVSLGLLGLVATLPLMQVPLEQTLARLLGAFS</sequence>
<comment type="similarity">
    <text evidence="2 10">Belongs to the FliR/MopE/SpaR family.</text>
</comment>
<dbReference type="GO" id="GO:0005886">
    <property type="term" value="C:plasma membrane"/>
    <property type="evidence" value="ECO:0007669"/>
    <property type="project" value="UniProtKB-SubCell"/>
</dbReference>
<keyword evidence="7 10" id="KW-0472">Membrane</keyword>
<dbReference type="GO" id="GO:0006605">
    <property type="term" value="P:protein targeting"/>
    <property type="evidence" value="ECO:0007669"/>
    <property type="project" value="UniProtKB-UniRule"/>
</dbReference>
<dbReference type="OrthoDB" id="9797790at2"/>
<dbReference type="InterPro" id="IPR002010">
    <property type="entry name" value="T3SS_IM_R"/>
</dbReference>
<dbReference type="InterPro" id="IPR006303">
    <property type="entry name" value="FliR"/>
</dbReference>
<protein>
    <recommendedName>
        <fullName evidence="3 9">Flagellar biosynthetic protein FliR</fullName>
    </recommendedName>
</protein>
<dbReference type="RefSeq" id="WP_138856130.1">
    <property type="nucleotide sequence ID" value="NZ_CP040709.1"/>
</dbReference>